<evidence type="ECO:0000259" key="5">
    <source>
        <dbReference type="SMART" id="SM01238"/>
    </source>
</evidence>
<evidence type="ECO:0000256" key="2">
    <source>
        <dbReference type="ARBA" id="ARBA00010492"/>
    </source>
</evidence>
<feature type="domain" description="Small ribosomal subunit protein mS41 SAM" evidence="5">
    <location>
        <begin position="55"/>
        <end position="114"/>
    </location>
</feature>
<keyword evidence="3" id="KW-0496">Mitochondrion</keyword>
<evidence type="ECO:0000256" key="3">
    <source>
        <dbReference type="ARBA" id="ARBA00023128"/>
    </source>
</evidence>
<gene>
    <name evidence="6" type="ORF">NESM_000394500</name>
</gene>
<dbReference type="InterPro" id="IPR039603">
    <property type="entry name" value="Ribosomal_mS41"/>
</dbReference>
<evidence type="ECO:0000256" key="1">
    <source>
        <dbReference type="ARBA" id="ARBA00004173"/>
    </source>
</evidence>
<reference evidence="6 7" key="1">
    <citation type="journal article" date="2021" name="MBio">
        <title>A New Model Trypanosomatid, Novymonas esmeraldas: Genomic Perception of Its 'Candidatus Pandoraea novymonadis' Endosymbiont.</title>
        <authorList>
            <person name="Zakharova A."/>
            <person name="Saura A."/>
            <person name="Butenko A."/>
            <person name="Podesvova L."/>
            <person name="Warmusova S."/>
            <person name="Kostygov A.Y."/>
            <person name="Nenarokova A."/>
            <person name="Lukes J."/>
            <person name="Opperdoes F.R."/>
            <person name="Yurchenko V."/>
        </authorList>
    </citation>
    <scope>NUCLEOTIDE SEQUENCE [LARGE SCALE GENOMIC DNA]</scope>
    <source>
        <strain evidence="6 7">E262AT.01</strain>
    </source>
</reference>
<dbReference type="GO" id="GO:0005739">
    <property type="term" value="C:mitochondrion"/>
    <property type="evidence" value="ECO:0007669"/>
    <property type="project" value="UniProtKB-SubCell"/>
</dbReference>
<comment type="subcellular location">
    <subcellularLocation>
        <location evidence="1">Mitochondrion</location>
    </subcellularLocation>
</comment>
<proteinExistence type="inferred from homology"/>
<dbReference type="Proteomes" id="UP001430356">
    <property type="component" value="Unassembled WGS sequence"/>
</dbReference>
<evidence type="ECO:0000313" key="7">
    <source>
        <dbReference type="Proteomes" id="UP001430356"/>
    </source>
</evidence>
<comment type="caution">
    <text evidence="6">The sequence shown here is derived from an EMBL/GenBank/DDBJ whole genome shotgun (WGS) entry which is preliminary data.</text>
</comment>
<keyword evidence="7" id="KW-1185">Reference proteome</keyword>
<comment type="similarity">
    <text evidence="2">Belongs to the mitochondrion-specific ribosomal protein mS41 family.</text>
</comment>
<name>A0AAW0ELY4_9TRYP</name>
<evidence type="ECO:0000313" key="6">
    <source>
        <dbReference type="EMBL" id="KAK7194745.1"/>
    </source>
</evidence>
<dbReference type="InterPro" id="IPR019083">
    <property type="entry name" value="SAM_Ribosomal_mS41"/>
</dbReference>
<dbReference type="PANTHER" id="PTHR28235">
    <property type="entry name" value="PROTEIN FYV4, MITOCHONDRIAL"/>
    <property type="match status" value="1"/>
</dbReference>
<sequence length="191" mass="22423">MRRTSSFFDQTTGPHKAYKYTYMPDPRKLAPIETTLRTEMLPVVIRPPTSYVPNHEVFLEKTDIHRLAPTSDFKGTFKDWNDLMTCSKRELRTRGVPSFTRRAIRCAVLAFQNGNPPERYDTKEEWLYYKQFKTKDYSYRVVPELPEKYRPHQNGIDQAPVPDYGEINRMPEWAVKEEKRLAEKKSGAAGK</sequence>
<protein>
    <recommendedName>
        <fullName evidence="4">Small ribosomal subunit protein mS41</fullName>
    </recommendedName>
</protein>
<dbReference type="AlphaFoldDB" id="A0AAW0ELY4"/>
<evidence type="ECO:0000256" key="4">
    <source>
        <dbReference type="ARBA" id="ARBA00035129"/>
    </source>
</evidence>
<dbReference type="PANTHER" id="PTHR28235:SF1">
    <property type="entry name" value="SMALL RIBOSOMAL SUBUNIT PROTEIN MS41"/>
    <property type="match status" value="1"/>
</dbReference>
<dbReference type="EMBL" id="JAECZO010000041">
    <property type="protein sequence ID" value="KAK7194745.1"/>
    <property type="molecule type" value="Genomic_DNA"/>
</dbReference>
<accession>A0AAW0ELY4</accession>
<dbReference type="SMART" id="SM01238">
    <property type="entry name" value="IGR"/>
    <property type="match status" value="1"/>
</dbReference>
<organism evidence="6 7">
    <name type="scientific">Novymonas esmeraldas</name>
    <dbReference type="NCBI Taxonomy" id="1808958"/>
    <lineage>
        <taxon>Eukaryota</taxon>
        <taxon>Discoba</taxon>
        <taxon>Euglenozoa</taxon>
        <taxon>Kinetoplastea</taxon>
        <taxon>Metakinetoplastina</taxon>
        <taxon>Trypanosomatida</taxon>
        <taxon>Trypanosomatidae</taxon>
        <taxon>Novymonas</taxon>
    </lineage>
</organism>